<dbReference type="FunFam" id="3.30.830.10:FF:000031">
    <property type="entry name" value="Putative zinc metalloprotease"/>
    <property type="match status" value="1"/>
</dbReference>
<dbReference type="Pfam" id="PF00675">
    <property type="entry name" value="Peptidase_M16"/>
    <property type="match status" value="1"/>
</dbReference>
<dbReference type="AlphaFoldDB" id="A0A8J5QF30"/>
<evidence type="ECO:0000259" key="3">
    <source>
        <dbReference type="Pfam" id="PF05193"/>
    </source>
</evidence>
<gene>
    <name evidence="4" type="ORF">J8A68_005360</name>
</gene>
<feature type="compositionally biased region" description="Acidic residues" evidence="1">
    <location>
        <begin position="1045"/>
        <end position="1066"/>
    </location>
</feature>
<evidence type="ECO:0008006" key="6">
    <source>
        <dbReference type="Google" id="ProtNLM"/>
    </source>
</evidence>
<comment type="caution">
    <text evidence="4">The sequence shown here is derived from an EMBL/GenBank/DDBJ whole genome shotgun (WGS) entry which is preliminary data.</text>
</comment>
<evidence type="ECO:0000256" key="1">
    <source>
        <dbReference type="SAM" id="MobiDB-lite"/>
    </source>
</evidence>
<name>A0A8J5QF30_9ASCO</name>
<dbReference type="OrthoDB" id="4953at2759"/>
<dbReference type="EMBL" id="JAGSYN010000267">
    <property type="protein sequence ID" value="KAG7661123.1"/>
    <property type="molecule type" value="Genomic_DNA"/>
</dbReference>
<feature type="domain" description="Peptidase M16 N-terminal" evidence="2">
    <location>
        <begin position="54"/>
        <end position="137"/>
    </location>
</feature>
<proteinExistence type="predicted"/>
<dbReference type="Pfam" id="PF05193">
    <property type="entry name" value="Peptidase_M16_C"/>
    <property type="match status" value="1"/>
</dbReference>
<evidence type="ECO:0000313" key="5">
    <source>
        <dbReference type="Proteomes" id="UP000694255"/>
    </source>
</evidence>
<keyword evidence="5" id="KW-1185">Reference proteome</keyword>
<feature type="domain" description="Peptidase M16 C-terminal" evidence="3">
    <location>
        <begin position="196"/>
        <end position="347"/>
    </location>
</feature>
<accession>A0A8J5QF30</accession>
<reference evidence="4 5" key="1">
    <citation type="journal article" date="2021" name="DNA Res.">
        <title>Genome analysis of Candida subhashii reveals its hybrid nature and dual mitochondrial genome conformations.</title>
        <authorList>
            <person name="Mixao V."/>
            <person name="Hegedusova E."/>
            <person name="Saus E."/>
            <person name="Pryszcz L.P."/>
            <person name="Cillingova A."/>
            <person name="Nosek J."/>
            <person name="Gabaldon T."/>
        </authorList>
    </citation>
    <scope>NUCLEOTIDE SEQUENCE [LARGE SCALE GENOMIC DNA]</scope>
    <source>
        <strain evidence="4 5">CBS 10753</strain>
    </source>
</reference>
<evidence type="ECO:0000259" key="2">
    <source>
        <dbReference type="Pfam" id="PF00675"/>
    </source>
</evidence>
<dbReference type="GeneID" id="73472160"/>
<dbReference type="PANTHER" id="PTHR43016">
    <property type="entry name" value="PRESEQUENCE PROTEASE"/>
    <property type="match status" value="1"/>
</dbReference>
<organism evidence="4 5">
    <name type="scientific">[Candida] subhashii</name>
    <dbReference type="NCBI Taxonomy" id="561895"/>
    <lineage>
        <taxon>Eukaryota</taxon>
        <taxon>Fungi</taxon>
        <taxon>Dikarya</taxon>
        <taxon>Ascomycota</taxon>
        <taxon>Saccharomycotina</taxon>
        <taxon>Pichiomycetes</taxon>
        <taxon>Debaryomycetaceae</taxon>
        <taxon>Spathaspora</taxon>
    </lineage>
</organism>
<dbReference type="PANTHER" id="PTHR43016:SF16">
    <property type="entry name" value="METALLOPROTEASE, PUTATIVE (AFU_ORTHOLOGUE AFUA_4G07610)-RELATED"/>
    <property type="match status" value="1"/>
</dbReference>
<dbReference type="FunFam" id="3.30.830.10:FF:000015">
    <property type="entry name" value="Putative zinc metalloprotease"/>
    <property type="match status" value="1"/>
</dbReference>
<protein>
    <recommendedName>
        <fullName evidence="6">Mitochondrial presequence protease</fullName>
    </recommendedName>
</protein>
<dbReference type="InterPro" id="IPR007863">
    <property type="entry name" value="Peptidase_M16_C"/>
</dbReference>
<dbReference type="RefSeq" id="XP_049261356.1">
    <property type="nucleotide sequence ID" value="XM_049409417.1"/>
</dbReference>
<evidence type="ECO:0000313" key="4">
    <source>
        <dbReference type="EMBL" id="KAG7661123.1"/>
    </source>
</evidence>
<dbReference type="Proteomes" id="UP000694255">
    <property type="component" value="Unassembled WGS sequence"/>
</dbReference>
<sequence length="1066" mass="122049">MTKVASHFIKQSSFEVEYAPTHIKKWKSQRTGLQLTYINQPSPIVNGYFAVATEIKDSSGCPHTLEHLVFMGSKKYPYKGLLDNLGNRLYSSTNAWTAVDQTVYTLTTAGWDGFKSLLPVYLDHLFNPTLTDEACLTEVYHIDGKGKEKGVVFSEMQGIENQSWFVSFQKMQETLYAPTSGYSSETGGLMSELRHLTNDQIKEFHKSMYRPDNLCVIITGSINEDELLEIMTEFDNELPDLPEIPNKRPFVDSEHDEQLKETIVKEIEFPDADESMGELLMSWIGPDGNDTLINTAIDMVGSYFTDSPISLFNKNLVEIENPLSTDIDYTTDDYYRTTINFNFNGVPTIHLKEVDSKVKELILSQTIPENIDMAYMTQMINQQRLKFISGAEKAASVFSNIATLEFIYGNPDGSDLEKWSKDLNEYEVLLQWTAKQWSDLIKEYLVDNNSATILGKPSAKLNEAMKKQHKELTKEIKKKYGKEGLLKLQEMLDTAQTKNDTPIPDELVTRFPKPDPSKIAFINTKSYKAGYYESLVDIKCNPYVENDDFIQLLKNDTPKNQFPLFIHLEDFKSQFTTIQLVMSSTRIDSHLLSYMSIIEELFSLPIQLPNGGEYIPYEKVIAQMNDDLIEFHLDNGYESQFLELITVRVKFETKKYQKAIEWLLNVSKYSVFEESRIKVIIEKIINSLPDKKRNGELMMYSCQYRHMFDKSSMRKAQDSMYTESFYKGLLEQIEQGNFSKIQDDLNTIRNQLFKLDNIKVLILGNAINLKNPISSWTKFTDGYIKEEESLNGKFEYIPDGFDGLPRSFQFRSNLGSNCKQEAFLVKIPAAESTHLVALTTIPTDYLDDDMFKIALASEFLTAVEGPFWRGIRGTGLAYGASIRRNVETGYLHFSIYRGSDAKQAWLTAKQIVDQYANMELEVDIISIENAVAAIVNEFANSQDNSYDSANCKIIDNLFKRRGPKYDEFYLKKLNQLGPEDVVYALNKYFKKLFSSDHSVVFTSLPPDQSDEMSRFFNEQGFSVNIEEISTDDQSDCEEGHHHEDETDYESDAVSDSDESEISDPEE</sequence>
<dbReference type="InterPro" id="IPR011765">
    <property type="entry name" value="Pept_M16_N"/>
</dbReference>
<feature type="region of interest" description="Disordered" evidence="1">
    <location>
        <begin position="1027"/>
        <end position="1066"/>
    </location>
</feature>